<protein>
    <submittedName>
        <fullName evidence="3">Uncharacterized protein</fullName>
    </submittedName>
</protein>
<evidence type="ECO:0000313" key="3">
    <source>
        <dbReference type="WBParaSite" id="ACAC_0001300901-mRNA-1"/>
    </source>
</evidence>
<dbReference type="WBParaSite" id="ACAC_0001300901-mRNA-1">
    <property type="protein sequence ID" value="ACAC_0001300901-mRNA-1"/>
    <property type="gene ID" value="ACAC_0001300901"/>
</dbReference>
<reference evidence="3" key="2">
    <citation type="submission" date="2017-02" db="UniProtKB">
        <authorList>
            <consortium name="WormBaseParasite"/>
        </authorList>
    </citation>
    <scope>IDENTIFICATION</scope>
</reference>
<keyword evidence="1" id="KW-1133">Transmembrane helix</keyword>
<evidence type="ECO:0000256" key="1">
    <source>
        <dbReference type="SAM" id="Phobius"/>
    </source>
</evidence>
<reference evidence="2" key="1">
    <citation type="submission" date="2012-09" db="EMBL/GenBank/DDBJ databases">
        <authorList>
            <person name="Martin A.A."/>
        </authorList>
    </citation>
    <scope>NUCLEOTIDE SEQUENCE</scope>
</reference>
<name>A0A0K0DMS0_ANGCA</name>
<keyword evidence="1" id="KW-0812">Transmembrane</keyword>
<organism evidence="2 3">
    <name type="scientific">Angiostrongylus cantonensis</name>
    <name type="common">Rat lungworm</name>
    <dbReference type="NCBI Taxonomy" id="6313"/>
    <lineage>
        <taxon>Eukaryota</taxon>
        <taxon>Metazoa</taxon>
        <taxon>Ecdysozoa</taxon>
        <taxon>Nematoda</taxon>
        <taxon>Chromadorea</taxon>
        <taxon>Rhabditida</taxon>
        <taxon>Rhabditina</taxon>
        <taxon>Rhabditomorpha</taxon>
        <taxon>Strongyloidea</taxon>
        <taxon>Metastrongylidae</taxon>
        <taxon>Angiostrongylus</taxon>
    </lineage>
</organism>
<accession>A0A0K0DMS0</accession>
<dbReference type="Proteomes" id="UP000035642">
    <property type="component" value="Unassembled WGS sequence"/>
</dbReference>
<keyword evidence="2" id="KW-1185">Reference proteome</keyword>
<proteinExistence type="predicted"/>
<feature type="transmembrane region" description="Helical" evidence="1">
    <location>
        <begin position="24"/>
        <end position="44"/>
    </location>
</feature>
<keyword evidence="1" id="KW-0472">Membrane</keyword>
<sequence>MCLGHASAHPPTCVLNGFVTVSGIALIFCTIISRYLFCFFVNIFEWITVYDMFKPVYLRKIPGVNLGVC</sequence>
<dbReference type="AlphaFoldDB" id="A0A0K0DMS0"/>
<evidence type="ECO:0000313" key="2">
    <source>
        <dbReference type="Proteomes" id="UP000035642"/>
    </source>
</evidence>